<dbReference type="NCBIfam" id="TIGR03816">
    <property type="entry name" value="tadE_like_DECH"/>
    <property type="match status" value="1"/>
</dbReference>
<proteinExistence type="predicted"/>
<protein>
    <submittedName>
        <fullName evidence="2">Secretion/DNA translocation related TadE-like protein</fullName>
    </submittedName>
</protein>
<evidence type="ECO:0000313" key="3">
    <source>
        <dbReference type="Proteomes" id="UP000588112"/>
    </source>
</evidence>
<accession>A0A7W8Z179</accession>
<gene>
    <name evidence="2" type="ORF">BJ981_001271</name>
</gene>
<dbReference type="EMBL" id="JACHBR010000001">
    <property type="protein sequence ID" value="MBB5625572.1"/>
    <property type="molecule type" value="Genomic_DNA"/>
</dbReference>
<dbReference type="Pfam" id="PF13400">
    <property type="entry name" value="Tad"/>
    <property type="match status" value="1"/>
</dbReference>
<dbReference type="InterPro" id="IPR028087">
    <property type="entry name" value="Tad_N"/>
</dbReference>
<feature type="domain" description="Putative Flp pilus-assembly TadG-like N-terminal" evidence="1">
    <location>
        <begin position="3"/>
        <end position="37"/>
    </location>
</feature>
<sequence>MGVVWFLAGVVVVAGGVRVARHRAQAAADLSALAAARHALADPEAACRVAHDLARANGAALRNCVVHDGIVDVTVALQLTIPWPGPHTLTATARAGPV</sequence>
<keyword evidence="3" id="KW-1185">Reference proteome</keyword>
<dbReference type="Proteomes" id="UP000588112">
    <property type="component" value="Unassembled WGS sequence"/>
</dbReference>
<evidence type="ECO:0000259" key="1">
    <source>
        <dbReference type="Pfam" id="PF13400"/>
    </source>
</evidence>
<reference evidence="2 3" key="1">
    <citation type="submission" date="2020-08" db="EMBL/GenBank/DDBJ databases">
        <title>Sequencing the genomes of 1000 actinobacteria strains.</title>
        <authorList>
            <person name="Klenk H.-P."/>
        </authorList>
    </citation>
    <scope>NUCLEOTIDE SEQUENCE [LARGE SCALE GENOMIC DNA]</scope>
    <source>
        <strain evidence="2 3">DSM 45790</strain>
    </source>
</reference>
<comment type="caution">
    <text evidence="2">The sequence shown here is derived from an EMBL/GenBank/DDBJ whole genome shotgun (WGS) entry which is preliminary data.</text>
</comment>
<organism evidence="2 3">
    <name type="scientific">Sphaerisporangium krabiense</name>
    <dbReference type="NCBI Taxonomy" id="763782"/>
    <lineage>
        <taxon>Bacteria</taxon>
        <taxon>Bacillati</taxon>
        <taxon>Actinomycetota</taxon>
        <taxon>Actinomycetes</taxon>
        <taxon>Streptosporangiales</taxon>
        <taxon>Streptosporangiaceae</taxon>
        <taxon>Sphaerisporangium</taxon>
    </lineage>
</organism>
<evidence type="ECO:0000313" key="2">
    <source>
        <dbReference type="EMBL" id="MBB5625572.1"/>
    </source>
</evidence>
<dbReference type="AlphaFoldDB" id="A0A7W8Z179"/>
<dbReference type="InterPro" id="IPR021202">
    <property type="entry name" value="Rv3654c-like"/>
</dbReference>
<name>A0A7W8Z179_9ACTN</name>